<protein>
    <submittedName>
        <fullName evidence="1">Predicted protein</fullName>
    </submittedName>
</protein>
<dbReference type="EMBL" id="AK367289">
    <property type="protein sequence ID" value="BAJ98492.1"/>
    <property type="molecule type" value="mRNA"/>
</dbReference>
<evidence type="ECO:0000313" key="1">
    <source>
        <dbReference type="EMBL" id="BAJ98492.1"/>
    </source>
</evidence>
<dbReference type="AlphaFoldDB" id="F2DTS1"/>
<organism evidence="1">
    <name type="scientific">Hordeum vulgare subsp. vulgare</name>
    <name type="common">Domesticated barley</name>
    <dbReference type="NCBI Taxonomy" id="112509"/>
    <lineage>
        <taxon>Eukaryota</taxon>
        <taxon>Viridiplantae</taxon>
        <taxon>Streptophyta</taxon>
        <taxon>Embryophyta</taxon>
        <taxon>Tracheophyta</taxon>
        <taxon>Spermatophyta</taxon>
        <taxon>Magnoliopsida</taxon>
        <taxon>Liliopsida</taxon>
        <taxon>Poales</taxon>
        <taxon>Poaceae</taxon>
        <taxon>BOP clade</taxon>
        <taxon>Pooideae</taxon>
        <taxon>Triticodae</taxon>
        <taxon>Triticeae</taxon>
        <taxon>Hordeinae</taxon>
        <taxon>Hordeum</taxon>
    </lineage>
</organism>
<accession>F2DTS1</accession>
<sequence>MFLLEEFCILKYLVFSYLLYYDYTRNYFKNIFPKPKDLPIYLSFCCINKSKNRVVMKT</sequence>
<name>F2DTS1_HORVV</name>
<reference evidence="1" key="1">
    <citation type="journal article" date="2011" name="Plant Physiol.">
        <title>Comprehensive sequence analysis of 24,783 barley full-length cDNAs derived from 12 clone libraries.</title>
        <authorList>
            <person name="Matsumoto T."/>
            <person name="Tanaka T."/>
            <person name="Sakai H."/>
            <person name="Amano N."/>
            <person name="Kanamori H."/>
            <person name="Kurita K."/>
            <person name="Kikuta A."/>
            <person name="Kamiya K."/>
            <person name="Yamamoto M."/>
            <person name="Ikawa H."/>
            <person name="Fujii N."/>
            <person name="Hori K."/>
            <person name="Itoh T."/>
            <person name="Sato K."/>
        </authorList>
    </citation>
    <scope>NUCLEOTIDE SEQUENCE</scope>
    <source>
        <tissue evidence="1">Shoot and root</tissue>
    </source>
</reference>
<proteinExistence type="evidence at transcript level"/>